<keyword evidence="2" id="KW-0812">Transmembrane</keyword>
<keyword evidence="2" id="KW-0472">Membrane</keyword>
<feature type="transmembrane region" description="Helical" evidence="2">
    <location>
        <begin position="227"/>
        <end position="246"/>
    </location>
</feature>
<evidence type="ECO:0000256" key="2">
    <source>
        <dbReference type="SAM" id="Phobius"/>
    </source>
</evidence>
<evidence type="ECO:0000256" key="1">
    <source>
        <dbReference type="SAM" id="MobiDB-lite"/>
    </source>
</evidence>
<sequence>MYRFLLLALLFVGAGLGRPALAQTDSGLPARPVPFTFVTDQGNLLSAADAKKLDNGLRSYADKTGTQVVVVTVPSLGGRSVADYGRALGTAWGVGQRDKNNGLVVLIGAKEHKVTIQPGSGLASSITPAVVNRVINQEMTPAFKQGNYFQGLRTGLNTLMVTANPSSDPRKQAGATAATSTGEAAAATSGELTDNPGRTASAMQSQMNDPSGSQQSEVSAPAPSGPGMGTLLIGALIIGGVLWFIIRMFRGRSAANTNNGSPNFYPNGGNAPRPNQPNQPNFYPNQGGNPGPGYGGGYPNQGGSSGSGMGGILATGAAAAAGAYLGNRLGGSHDSGSAPQHFDTGSVGNAGAAGAAGTGAAGDYFAGRDGGTSGGNSDNFSSNDDYFSNNNSSGGDSSGDYFSSDNSSYDDTSSGDTGGGGFDSNDDNSGSW</sequence>
<feature type="region of interest" description="Disordered" evidence="1">
    <location>
        <begin position="260"/>
        <end position="302"/>
    </location>
</feature>
<keyword evidence="2" id="KW-1133">Transmembrane helix</keyword>
<feature type="region of interest" description="Disordered" evidence="1">
    <location>
        <begin position="163"/>
        <end position="223"/>
    </location>
</feature>
<keyword evidence="3" id="KW-0732">Signal</keyword>
<dbReference type="RefSeq" id="WP_208130519.1">
    <property type="nucleotide sequence ID" value="NZ_BAABGQ010000003.1"/>
</dbReference>
<organism evidence="5 6">
    <name type="scientific">Hymenobacter ginsengisoli</name>
    <dbReference type="NCBI Taxonomy" id="1051626"/>
    <lineage>
        <taxon>Bacteria</taxon>
        <taxon>Pseudomonadati</taxon>
        <taxon>Bacteroidota</taxon>
        <taxon>Cytophagia</taxon>
        <taxon>Cytophagales</taxon>
        <taxon>Hymenobacteraceae</taxon>
        <taxon>Hymenobacter</taxon>
    </lineage>
</organism>
<feature type="signal peptide" evidence="3">
    <location>
        <begin position="1"/>
        <end position="22"/>
    </location>
</feature>
<feature type="domain" description="TPM" evidence="4">
    <location>
        <begin position="38"/>
        <end position="160"/>
    </location>
</feature>
<comment type="caution">
    <text evidence="5">The sequence shown here is derived from an EMBL/GenBank/DDBJ whole genome shotgun (WGS) entry which is preliminary data.</text>
</comment>
<dbReference type="Gene3D" id="3.10.310.50">
    <property type="match status" value="1"/>
</dbReference>
<feature type="compositionally biased region" description="Low complexity" evidence="1">
    <location>
        <begin position="375"/>
        <end position="415"/>
    </location>
</feature>
<protein>
    <recommendedName>
        <fullName evidence="4">TPM domain-containing protein</fullName>
    </recommendedName>
</protein>
<feature type="compositionally biased region" description="Polar residues" evidence="1">
    <location>
        <begin position="196"/>
        <end position="218"/>
    </location>
</feature>
<dbReference type="PANTHER" id="PTHR30373">
    <property type="entry name" value="UPF0603 PROTEIN YGCG"/>
    <property type="match status" value="1"/>
</dbReference>
<proteinExistence type="predicted"/>
<evidence type="ECO:0000256" key="3">
    <source>
        <dbReference type="SAM" id="SignalP"/>
    </source>
</evidence>
<dbReference type="PANTHER" id="PTHR30373:SF2">
    <property type="entry name" value="UPF0603 PROTEIN YGCG"/>
    <property type="match status" value="1"/>
</dbReference>
<evidence type="ECO:0000313" key="6">
    <source>
        <dbReference type="Proteomes" id="UP001501243"/>
    </source>
</evidence>
<feature type="compositionally biased region" description="Low complexity" evidence="1">
    <location>
        <begin position="266"/>
        <end position="287"/>
    </location>
</feature>
<reference evidence="6" key="1">
    <citation type="journal article" date="2019" name="Int. J. Syst. Evol. Microbiol.">
        <title>The Global Catalogue of Microorganisms (GCM) 10K type strain sequencing project: providing services to taxonomists for standard genome sequencing and annotation.</title>
        <authorList>
            <consortium name="The Broad Institute Genomics Platform"/>
            <consortium name="The Broad Institute Genome Sequencing Center for Infectious Disease"/>
            <person name="Wu L."/>
            <person name="Ma J."/>
        </authorList>
    </citation>
    <scope>NUCLEOTIDE SEQUENCE [LARGE SCALE GENOMIC DNA]</scope>
    <source>
        <strain evidence="6">JCM 17841</strain>
    </source>
</reference>
<feature type="chain" id="PRO_5046850768" description="TPM domain-containing protein" evidence="3">
    <location>
        <begin position="23"/>
        <end position="432"/>
    </location>
</feature>
<dbReference type="InterPro" id="IPR007621">
    <property type="entry name" value="TPM_dom"/>
</dbReference>
<dbReference type="Pfam" id="PF04536">
    <property type="entry name" value="TPM_phosphatase"/>
    <property type="match status" value="1"/>
</dbReference>
<evidence type="ECO:0000259" key="4">
    <source>
        <dbReference type="Pfam" id="PF04536"/>
    </source>
</evidence>
<gene>
    <name evidence="5" type="ORF">GCM10023172_05530</name>
</gene>
<dbReference type="Proteomes" id="UP001501243">
    <property type="component" value="Unassembled WGS sequence"/>
</dbReference>
<keyword evidence="6" id="KW-1185">Reference proteome</keyword>
<feature type="compositionally biased region" description="Gly residues" evidence="1">
    <location>
        <begin position="288"/>
        <end position="302"/>
    </location>
</feature>
<feature type="compositionally biased region" description="Low complexity" evidence="1">
    <location>
        <begin position="173"/>
        <end position="191"/>
    </location>
</feature>
<feature type="region of interest" description="Disordered" evidence="1">
    <location>
        <begin position="373"/>
        <end position="432"/>
    </location>
</feature>
<dbReference type="EMBL" id="BAABGQ010000003">
    <property type="protein sequence ID" value="GAA4494798.1"/>
    <property type="molecule type" value="Genomic_DNA"/>
</dbReference>
<accession>A0ABP8Q0T1</accession>
<name>A0ABP8Q0T1_9BACT</name>
<evidence type="ECO:0000313" key="5">
    <source>
        <dbReference type="EMBL" id="GAA4494798.1"/>
    </source>
</evidence>